<evidence type="ECO:0000259" key="5">
    <source>
        <dbReference type="SMART" id="SM00507"/>
    </source>
</evidence>
<evidence type="ECO:0000256" key="4">
    <source>
        <dbReference type="ARBA" id="ARBA00040194"/>
    </source>
</evidence>
<dbReference type="EMBL" id="JAAOCA010000008">
    <property type="protein sequence ID" value="MBD1598589.1"/>
    <property type="molecule type" value="Genomic_DNA"/>
</dbReference>
<feature type="domain" description="HNH nuclease" evidence="5">
    <location>
        <begin position="38"/>
        <end position="89"/>
    </location>
</feature>
<dbReference type="Pfam" id="PF01844">
    <property type="entry name" value="HNH"/>
    <property type="match status" value="1"/>
</dbReference>
<evidence type="ECO:0000256" key="1">
    <source>
        <dbReference type="ARBA" id="ARBA00022722"/>
    </source>
</evidence>
<comment type="similarity">
    <text evidence="3">Belongs to the HNH nuclease family.</text>
</comment>
<proteinExistence type="inferred from homology"/>
<dbReference type="GO" id="GO:0004519">
    <property type="term" value="F:endonuclease activity"/>
    <property type="evidence" value="ECO:0007669"/>
    <property type="project" value="UniProtKB-KW"/>
</dbReference>
<dbReference type="Proteomes" id="UP000805841">
    <property type="component" value="Unassembled WGS sequence"/>
</dbReference>
<dbReference type="InterPro" id="IPR003615">
    <property type="entry name" value="HNH_nuc"/>
</dbReference>
<sequence length="101" mass="11293">MAKLKMLKPRIKMLDTSKVKVSKPSEWGSGRGGRPWRRIRERILLRDQYTCQGCGQITQDLEVDHIVNVAQGGSDDDANLQSLCVPCHKAKTAQESVEGRS</sequence>
<keyword evidence="1" id="KW-0540">Nuclease</keyword>
<evidence type="ECO:0000256" key="2">
    <source>
        <dbReference type="ARBA" id="ARBA00022801"/>
    </source>
</evidence>
<reference evidence="6 7" key="1">
    <citation type="journal article" date="2020" name="Insects">
        <title>Bacteria Belonging to Pseudomonas typographi sp. nov. from the Bark Beetle Ips typographus Have Genomic Potential to Aid in the Host Ecology.</title>
        <authorList>
            <person name="Peral-Aranega E."/>
            <person name="Saati-Santamaria Z."/>
            <person name="Kolarik M."/>
            <person name="Rivas R."/>
            <person name="Garcia-Fraile P."/>
        </authorList>
    </citation>
    <scope>NUCLEOTIDE SEQUENCE [LARGE SCALE GENOMIC DNA]</scope>
    <source>
        <strain evidence="6 7">CA3A</strain>
    </source>
</reference>
<keyword evidence="7" id="KW-1185">Reference proteome</keyword>
<name>A0ABR7YZJ5_9PSED</name>
<accession>A0ABR7YZJ5</accession>
<dbReference type="RefSeq" id="WP_190419074.1">
    <property type="nucleotide sequence ID" value="NZ_JAAOCA010000008.1"/>
</dbReference>
<dbReference type="CDD" id="cd00085">
    <property type="entry name" value="HNHc"/>
    <property type="match status" value="1"/>
</dbReference>
<dbReference type="SMART" id="SM00507">
    <property type="entry name" value="HNHc"/>
    <property type="match status" value="1"/>
</dbReference>
<dbReference type="InterPro" id="IPR002711">
    <property type="entry name" value="HNH"/>
</dbReference>
<gene>
    <name evidence="6" type="ORF">HAQ05_07710</name>
</gene>
<protein>
    <recommendedName>
        <fullName evidence="4">Putative HNH nuclease YajD</fullName>
    </recommendedName>
</protein>
<evidence type="ECO:0000313" key="7">
    <source>
        <dbReference type="Proteomes" id="UP000805841"/>
    </source>
</evidence>
<organism evidence="6 7">
    <name type="scientific">Pseudomonas typographi</name>
    <dbReference type="NCBI Taxonomy" id="2715964"/>
    <lineage>
        <taxon>Bacteria</taxon>
        <taxon>Pseudomonadati</taxon>
        <taxon>Pseudomonadota</taxon>
        <taxon>Gammaproteobacteria</taxon>
        <taxon>Pseudomonadales</taxon>
        <taxon>Pseudomonadaceae</taxon>
        <taxon>Pseudomonas</taxon>
    </lineage>
</organism>
<evidence type="ECO:0000313" key="6">
    <source>
        <dbReference type="EMBL" id="MBD1598589.1"/>
    </source>
</evidence>
<keyword evidence="6" id="KW-0255">Endonuclease</keyword>
<keyword evidence="2" id="KW-0378">Hydrolase</keyword>
<evidence type="ECO:0000256" key="3">
    <source>
        <dbReference type="ARBA" id="ARBA00038412"/>
    </source>
</evidence>
<dbReference type="PANTHER" id="PTHR41286:SF1">
    <property type="entry name" value="HNH NUCLEASE YAJD-RELATED"/>
    <property type="match status" value="1"/>
</dbReference>
<dbReference type="Gene3D" id="1.10.30.50">
    <property type="match status" value="1"/>
</dbReference>
<comment type="caution">
    <text evidence="6">The sequence shown here is derived from an EMBL/GenBank/DDBJ whole genome shotgun (WGS) entry which is preliminary data.</text>
</comment>
<dbReference type="PANTHER" id="PTHR41286">
    <property type="entry name" value="HNH NUCLEASE YAJD-RELATED"/>
    <property type="match status" value="1"/>
</dbReference>